<gene>
    <name evidence="5" type="ORF">GNP95_01465</name>
</gene>
<name>A0A7X2YXD3_9BACL</name>
<proteinExistence type="inferred from homology"/>
<evidence type="ECO:0000313" key="6">
    <source>
        <dbReference type="Proteomes" id="UP000447876"/>
    </source>
</evidence>
<accession>A0A7X2YXD3</accession>
<evidence type="ECO:0000256" key="3">
    <source>
        <dbReference type="ARBA" id="ARBA00022723"/>
    </source>
</evidence>
<dbReference type="RefSeq" id="WP_155609151.1">
    <property type="nucleotide sequence ID" value="NZ_WNZW01000001.1"/>
</dbReference>
<dbReference type="Proteomes" id="UP000447876">
    <property type="component" value="Unassembled WGS sequence"/>
</dbReference>
<keyword evidence="3 4" id="KW-0479">Metal-binding</keyword>
<evidence type="ECO:0000256" key="1">
    <source>
        <dbReference type="ARBA" id="ARBA00006964"/>
    </source>
</evidence>
<dbReference type="GO" id="GO:0005737">
    <property type="term" value="C:cytoplasm"/>
    <property type="evidence" value="ECO:0007669"/>
    <property type="project" value="TreeGrafter"/>
</dbReference>
<dbReference type="Pfam" id="PF01784">
    <property type="entry name" value="DUF34_NIF3"/>
    <property type="match status" value="1"/>
</dbReference>
<sequence>MAITIQQVLDQLTAPAPALENTVDRLLTGDPGDSVTGIGITFMPTQQVIQHAADLGVNLLITHEGPYYSHHSQTDWLQGDSVYAQKQGLIEASGLAMFRLHDYIHKYEPDGITAGLVQALDWEDYIDRIHPASTILDLPDMTVAEIADHLKLKLNVPYVRVAGDMTMRCRRTGLLVGYRGGGANAIPLFAQENLDLIIAGEGPEWETPEYVRDSWQQGRSRALIMLGHAESEAPGMRALAKRLETWFPAVPVHFLEEQPLYQIV</sequence>
<dbReference type="InterPro" id="IPR002678">
    <property type="entry name" value="DUF34/NIF3"/>
</dbReference>
<organism evidence="5 6">
    <name type="scientific">Paenibacillus woosongensis</name>
    <dbReference type="NCBI Taxonomy" id="307580"/>
    <lineage>
        <taxon>Bacteria</taxon>
        <taxon>Bacillati</taxon>
        <taxon>Bacillota</taxon>
        <taxon>Bacilli</taxon>
        <taxon>Bacillales</taxon>
        <taxon>Paenibacillaceae</taxon>
        <taxon>Paenibacillus</taxon>
    </lineage>
</organism>
<comment type="caution">
    <text evidence="5">The sequence shown here is derived from an EMBL/GenBank/DDBJ whole genome shotgun (WGS) entry which is preliminary data.</text>
</comment>
<dbReference type="EMBL" id="WNZW01000001">
    <property type="protein sequence ID" value="MUG43681.1"/>
    <property type="molecule type" value="Genomic_DNA"/>
</dbReference>
<dbReference type="GO" id="GO:0046872">
    <property type="term" value="F:metal ion binding"/>
    <property type="evidence" value="ECO:0007669"/>
    <property type="project" value="UniProtKB-KW"/>
</dbReference>
<dbReference type="PANTHER" id="PTHR13799:SF14">
    <property type="entry name" value="GTP CYCLOHYDROLASE 1 TYPE 2 HOMOLOG"/>
    <property type="match status" value="1"/>
</dbReference>
<comment type="similarity">
    <text evidence="1">Belongs to the GTP cyclohydrolase I type 2/NIF3 family.</text>
</comment>
<dbReference type="PANTHER" id="PTHR13799">
    <property type="entry name" value="NGG1 INTERACTING FACTOR 3"/>
    <property type="match status" value="1"/>
</dbReference>
<protein>
    <recommendedName>
        <fullName evidence="2">GTP cyclohydrolase 1 type 2 homolog</fullName>
    </recommendedName>
</protein>
<dbReference type="Gene3D" id="3.40.1390.30">
    <property type="entry name" value="NIF3 (NGG1p interacting factor 3)-like"/>
    <property type="match status" value="2"/>
</dbReference>
<evidence type="ECO:0000256" key="4">
    <source>
        <dbReference type="PIRSR" id="PIRSR602678-1"/>
    </source>
</evidence>
<evidence type="ECO:0000313" key="5">
    <source>
        <dbReference type="EMBL" id="MUG43681.1"/>
    </source>
</evidence>
<feature type="binding site" evidence="4">
    <location>
        <position position="228"/>
    </location>
    <ligand>
        <name>a divalent metal cation</name>
        <dbReference type="ChEBI" id="CHEBI:60240"/>
        <label>1</label>
    </ligand>
</feature>
<dbReference type="InterPro" id="IPR036069">
    <property type="entry name" value="DUF34/NIF3_sf"/>
</dbReference>
<dbReference type="OrthoDB" id="1116574at2"/>
<evidence type="ECO:0000256" key="2">
    <source>
        <dbReference type="ARBA" id="ARBA00022112"/>
    </source>
</evidence>
<dbReference type="AlphaFoldDB" id="A0A7X2YXD3"/>
<feature type="binding site" evidence="4">
    <location>
        <position position="232"/>
    </location>
    <ligand>
        <name>a divalent metal cation</name>
        <dbReference type="ChEBI" id="CHEBI:60240"/>
        <label>1</label>
    </ligand>
</feature>
<reference evidence="5 6" key="1">
    <citation type="submission" date="2019-11" db="EMBL/GenBank/DDBJ databases">
        <title>Draft genome sequences of five Paenibacillus species of dairy origin.</title>
        <authorList>
            <person name="Olajide A.M."/>
            <person name="Chen S."/>
            <person name="Lapointe G."/>
        </authorList>
    </citation>
    <scope>NUCLEOTIDE SEQUENCE [LARGE SCALE GENOMIC DNA]</scope>
    <source>
        <strain evidence="5 6">12CR55</strain>
    </source>
</reference>
<dbReference type="SUPFAM" id="SSF102705">
    <property type="entry name" value="NIF3 (NGG1p interacting factor 3)-like"/>
    <property type="match status" value="1"/>
</dbReference>
<feature type="binding site" evidence="4">
    <location>
        <position position="63"/>
    </location>
    <ligand>
        <name>a divalent metal cation</name>
        <dbReference type="ChEBI" id="CHEBI:60240"/>
        <label>1</label>
    </ligand>
</feature>